<dbReference type="PANTHER" id="PTHR43436:SF2">
    <property type="entry name" value="ARAC_XYLS FAMILY TRANSCRIPTIONAL REGULATOR"/>
    <property type="match status" value="1"/>
</dbReference>
<accession>A0AA37M6J0</accession>
<keyword evidence="1" id="KW-0805">Transcription regulation</keyword>
<sequence>MIDPLADVVTLLRPSAAFSKSVSASGPWRVRRAEHGRPFYCAVLEGSCRLRVLGRDPVMLEPGDFVLIPAADAFEMSSLTPPTEGSETMPVEVGPGEFRVGRQDGPADVRMLVGYCTFGSPDAGLLVSLLPSLVHVRGETRLASLMHLVGEEARQRRPARDLILERLLEVMLIEALRSMDGPATTPGLVRGLGDERLAAALRRMHERPTEAWTVARMAHEAGLSRSVFFERFGRAVGVAPMEYLLAWRMAVAKDLLRREVGGIAEVAERVGYGSASTFSVAFSRHVGMPPAVYAREQRQSLGARSA</sequence>
<dbReference type="PRINTS" id="PR00032">
    <property type="entry name" value="HTHARAC"/>
</dbReference>
<dbReference type="SUPFAM" id="SSF46689">
    <property type="entry name" value="Homeodomain-like"/>
    <property type="match status" value="2"/>
</dbReference>
<keyword evidence="2" id="KW-0238">DNA-binding</keyword>
<dbReference type="InterPro" id="IPR009057">
    <property type="entry name" value="Homeodomain-like_sf"/>
</dbReference>
<evidence type="ECO:0000256" key="1">
    <source>
        <dbReference type="ARBA" id="ARBA00023015"/>
    </source>
</evidence>
<proteinExistence type="predicted"/>
<dbReference type="PROSITE" id="PS01124">
    <property type="entry name" value="HTH_ARAC_FAMILY_2"/>
    <property type="match status" value="1"/>
</dbReference>
<evidence type="ECO:0000313" key="6">
    <source>
        <dbReference type="Proteomes" id="UP001055286"/>
    </source>
</evidence>
<gene>
    <name evidence="5" type="ORF">MPEAHAMD_4905</name>
</gene>
<dbReference type="Gene3D" id="1.10.10.60">
    <property type="entry name" value="Homeodomain-like"/>
    <property type="match status" value="2"/>
</dbReference>
<reference evidence="5" key="2">
    <citation type="submission" date="2021-08" db="EMBL/GenBank/DDBJ databases">
        <authorList>
            <person name="Tani A."/>
            <person name="Ola A."/>
            <person name="Ogura Y."/>
            <person name="Katsura K."/>
            <person name="Hayashi T."/>
        </authorList>
    </citation>
    <scope>NUCLEOTIDE SEQUENCE</scope>
    <source>
        <strain evidence="5">JCM 32048</strain>
    </source>
</reference>
<dbReference type="PANTHER" id="PTHR43436">
    <property type="entry name" value="ARAC-FAMILY TRANSCRIPTIONAL REGULATOR"/>
    <property type="match status" value="1"/>
</dbReference>
<dbReference type="PROSITE" id="PS00041">
    <property type="entry name" value="HTH_ARAC_FAMILY_1"/>
    <property type="match status" value="2"/>
</dbReference>
<dbReference type="Proteomes" id="UP001055286">
    <property type="component" value="Unassembled WGS sequence"/>
</dbReference>
<organism evidence="5 6">
    <name type="scientific">Methylobacterium frigidaeris</name>
    <dbReference type="NCBI Taxonomy" id="2038277"/>
    <lineage>
        <taxon>Bacteria</taxon>
        <taxon>Pseudomonadati</taxon>
        <taxon>Pseudomonadota</taxon>
        <taxon>Alphaproteobacteria</taxon>
        <taxon>Hyphomicrobiales</taxon>
        <taxon>Methylobacteriaceae</taxon>
        <taxon>Methylobacterium</taxon>
    </lineage>
</organism>
<evidence type="ECO:0000313" key="5">
    <source>
        <dbReference type="EMBL" id="GJD64720.1"/>
    </source>
</evidence>
<comment type="caution">
    <text evidence="5">The sequence shown here is derived from an EMBL/GenBank/DDBJ whole genome shotgun (WGS) entry which is preliminary data.</text>
</comment>
<dbReference type="InterPro" id="IPR018062">
    <property type="entry name" value="HTH_AraC-typ_CS"/>
</dbReference>
<keyword evidence="3" id="KW-0804">Transcription</keyword>
<dbReference type="AlphaFoldDB" id="A0AA37M6J0"/>
<dbReference type="EMBL" id="BPQJ01000028">
    <property type="protein sequence ID" value="GJD64720.1"/>
    <property type="molecule type" value="Genomic_DNA"/>
</dbReference>
<dbReference type="GO" id="GO:0043565">
    <property type="term" value="F:sequence-specific DNA binding"/>
    <property type="evidence" value="ECO:0007669"/>
    <property type="project" value="InterPro"/>
</dbReference>
<evidence type="ECO:0000259" key="4">
    <source>
        <dbReference type="PROSITE" id="PS01124"/>
    </source>
</evidence>
<dbReference type="InterPro" id="IPR018060">
    <property type="entry name" value="HTH_AraC"/>
</dbReference>
<dbReference type="InterPro" id="IPR020449">
    <property type="entry name" value="Tscrpt_reg_AraC-type_HTH"/>
</dbReference>
<reference evidence="5" key="1">
    <citation type="journal article" date="2016" name="Front. Microbiol.">
        <title>Genome Sequence of the Piezophilic, Mesophilic Sulfate-Reducing Bacterium Desulfovibrio indicus J2T.</title>
        <authorList>
            <person name="Cao J."/>
            <person name="Maignien L."/>
            <person name="Shao Z."/>
            <person name="Alain K."/>
            <person name="Jebbar M."/>
        </authorList>
    </citation>
    <scope>NUCLEOTIDE SEQUENCE</scope>
    <source>
        <strain evidence="5">JCM 32048</strain>
    </source>
</reference>
<dbReference type="RefSeq" id="WP_238192677.1">
    <property type="nucleotide sequence ID" value="NZ_BPQJ01000028.1"/>
</dbReference>
<feature type="domain" description="HTH araC/xylS-type" evidence="4">
    <location>
        <begin position="195"/>
        <end position="296"/>
    </location>
</feature>
<evidence type="ECO:0000256" key="3">
    <source>
        <dbReference type="ARBA" id="ARBA00023163"/>
    </source>
</evidence>
<keyword evidence="6" id="KW-1185">Reference proteome</keyword>
<protein>
    <submittedName>
        <fullName evidence="5">IS5 family transposase IS4811</fullName>
    </submittedName>
</protein>
<dbReference type="Pfam" id="PF12833">
    <property type="entry name" value="HTH_18"/>
    <property type="match status" value="1"/>
</dbReference>
<dbReference type="InterPro" id="IPR032783">
    <property type="entry name" value="AraC_lig"/>
</dbReference>
<name>A0AA37M6J0_9HYPH</name>
<dbReference type="SMART" id="SM00342">
    <property type="entry name" value="HTH_ARAC"/>
    <property type="match status" value="1"/>
</dbReference>
<evidence type="ECO:0000256" key="2">
    <source>
        <dbReference type="ARBA" id="ARBA00023125"/>
    </source>
</evidence>
<dbReference type="GO" id="GO:0003700">
    <property type="term" value="F:DNA-binding transcription factor activity"/>
    <property type="evidence" value="ECO:0007669"/>
    <property type="project" value="InterPro"/>
</dbReference>
<dbReference type="Pfam" id="PF12852">
    <property type="entry name" value="Cupin_6"/>
    <property type="match status" value="1"/>
</dbReference>